<feature type="transmembrane region" description="Helical" evidence="1">
    <location>
        <begin position="25"/>
        <end position="45"/>
    </location>
</feature>
<reference evidence="2 3" key="1">
    <citation type="submission" date="2020-02" db="EMBL/GenBank/DDBJ databases">
        <title>Comparative genome analysis reveals the metabolism and evolution of the thermophilic archaeal genus Metallosphaera.</title>
        <authorList>
            <person name="Jiang C."/>
        </authorList>
    </citation>
    <scope>NUCLEOTIDE SEQUENCE [LARGE SCALE GENOMIC DNA]</scope>
    <source>
        <strain evidence="2 3">Ric-A</strain>
    </source>
</reference>
<keyword evidence="1" id="KW-0812">Transmembrane</keyword>
<name>A0A6N0NW27_9CREN</name>
<evidence type="ECO:0000256" key="1">
    <source>
        <dbReference type="SAM" id="Phobius"/>
    </source>
</evidence>
<keyword evidence="1" id="KW-0472">Membrane</keyword>
<feature type="transmembrane region" description="Helical" evidence="1">
    <location>
        <begin position="51"/>
        <end position="84"/>
    </location>
</feature>
<evidence type="ECO:0000313" key="3">
    <source>
        <dbReference type="Proteomes" id="UP000509301"/>
    </source>
</evidence>
<dbReference type="KEGG" id="mten:GWK48_10230"/>
<evidence type="ECO:0000313" key="2">
    <source>
        <dbReference type="EMBL" id="QKR01114.1"/>
    </source>
</evidence>
<dbReference type="AlphaFoldDB" id="A0A6N0NW27"/>
<dbReference type="Proteomes" id="UP000509301">
    <property type="component" value="Chromosome"/>
</dbReference>
<protein>
    <submittedName>
        <fullName evidence="2">Uncharacterized protein</fullName>
    </submittedName>
</protein>
<dbReference type="EMBL" id="CP049074">
    <property type="protein sequence ID" value="QKR01114.1"/>
    <property type="molecule type" value="Genomic_DNA"/>
</dbReference>
<organism evidence="2 3">
    <name type="scientific">Metallosphaera tengchongensis</name>
    <dbReference type="NCBI Taxonomy" id="1532350"/>
    <lineage>
        <taxon>Archaea</taxon>
        <taxon>Thermoproteota</taxon>
        <taxon>Thermoprotei</taxon>
        <taxon>Sulfolobales</taxon>
        <taxon>Sulfolobaceae</taxon>
        <taxon>Metallosphaera</taxon>
    </lineage>
</organism>
<accession>A0A6N0NW27</accession>
<gene>
    <name evidence="2" type="ORF">GWK48_10230</name>
</gene>
<keyword evidence="3" id="KW-1185">Reference proteome</keyword>
<proteinExistence type="predicted"/>
<sequence length="87" mass="9333">MAFGFGVYYFHMGFGMMGGMMGPGFFFPVFFFVPMVMGIIGSLIGDRVAGGVLLILAALFSLPLFFGFFGISFVLLLVGGILALSRK</sequence>
<keyword evidence="1" id="KW-1133">Transmembrane helix</keyword>